<feature type="compositionally biased region" description="Polar residues" evidence="1">
    <location>
        <begin position="103"/>
        <end position="117"/>
    </location>
</feature>
<evidence type="ECO:0000313" key="2">
    <source>
        <dbReference type="EMBL" id="KMS93462.1"/>
    </source>
</evidence>
<organism evidence="2 3">
    <name type="scientific">Beta vulgaris subsp. vulgaris</name>
    <name type="common">Beet</name>
    <dbReference type="NCBI Taxonomy" id="3555"/>
    <lineage>
        <taxon>Eukaryota</taxon>
        <taxon>Viridiplantae</taxon>
        <taxon>Streptophyta</taxon>
        <taxon>Embryophyta</taxon>
        <taxon>Tracheophyta</taxon>
        <taxon>Spermatophyta</taxon>
        <taxon>Magnoliopsida</taxon>
        <taxon>eudicotyledons</taxon>
        <taxon>Gunneridae</taxon>
        <taxon>Pentapetalae</taxon>
        <taxon>Caryophyllales</taxon>
        <taxon>Chenopodiaceae</taxon>
        <taxon>Betoideae</taxon>
        <taxon>Beta</taxon>
    </lineage>
</organism>
<dbReference type="AlphaFoldDB" id="A0A0J8B0N2"/>
<feature type="compositionally biased region" description="Pro residues" evidence="1">
    <location>
        <begin position="143"/>
        <end position="177"/>
    </location>
</feature>
<feature type="compositionally biased region" description="Pro residues" evidence="1">
    <location>
        <begin position="47"/>
        <end position="62"/>
    </location>
</feature>
<sequence length="219" mass="23134">QWCRKERVTNSHSSSRALSPALSRHSSATPSPTFRAAPDPLTVHTEPAPPAGRPSGPMPPIRAPLRPVPLRRMAPPVRRPSPPTNPERAAPSDDPPSDSISSVNVSHHQEAVNSSDANGDVEKSTSRTQSPVNVIDVPTSAPVRPPVRPVPLRGPPGRPLPFRPQPIRRGPPGPSRLPLPNGTAPSPSNPVQNHSVPSPSSSTPSRSSSPPSPRQNTTV</sequence>
<dbReference type="EMBL" id="KQ102529">
    <property type="protein sequence ID" value="KMS93462.1"/>
    <property type="molecule type" value="Genomic_DNA"/>
</dbReference>
<gene>
    <name evidence="2" type="ORF">BVRB_031240</name>
</gene>
<feature type="compositionally biased region" description="Low complexity" evidence="1">
    <location>
        <begin position="11"/>
        <end position="27"/>
    </location>
</feature>
<dbReference type="OMA" id="WCRKERV"/>
<feature type="compositionally biased region" description="Low complexity" evidence="1">
    <location>
        <begin position="178"/>
        <end position="219"/>
    </location>
</feature>
<reference evidence="2 3" key="1">
    <citation type="journal article" date="2014" name="Nature">
        <title>The genome of the recently domesticated crop plant sugar beet (Beta vulgaris).</title>
        <authorList>
            <person name="Dohm J.C."/>
            <person name="Minoche A.E."/>
            <person name="Holtgrawe D."/>
            <person name="Capella-Gutierrez S."/>
            <person name="Zakrzewski F."/>
            <person name="Tafer H."/>
            <person name="Rupp O."/>
            <person name="Sorensen T.R."/>
            <person name="Stracke R."/>
            <person name="Reinhardt R."/>
            <person name="Goesmann A."/>
            <person name="Kraft T."/>
            <person name="Schulz B."/>
            <person name="Stadler P.F."/>
            <person name="Schmidt T."/>
            <person name="Gabaldon T."/>
            <person name="Lehrach H."/>
            <person name="Weisshaar B."/>
            <person name="Himmelbauer H."/>
        </authorList>
    </citation>
    <scope>NUCLEOTIDE SEQUENCE [LARGE SCALE GENOMIC DNA]</scope>
    <source>
        <tissue evidence="2">Taproot</tissue>
    </source>
</reference>
<name>A0A0J8B0N2_BETVV</name>
<evidence type="ECO:0000256" key="1">
    <source>
        <dbReference type="SAM" id="MobiDB-lite"/>
    </source>
</evidence>
<feature type="non-terminal residue" evidence="2">
    <location>
        <position position="1"/>
    </location>
</feature>
<feature type="region of interest" description="Disordered" evidence="1">
    <location>
        <begin position="1"/>
        <end position="219"/>
    </location>
</feature>
<accession>A0A0J8B0N2</accession>
<proteinExistence type="predicted"/>
<protein>
    <submittedName>
        <fullName evidence="2">Uncharacterized protein</fullName>
    </submittedName>
</protein>
<dbReference type="Proteomes" id="UP000035740">
    <property type="component" value="Unassembled WGS sequence"/>
</dbReference>
<dbReference type="Gramene" id="KMS93462">
    <property type="protein sequence ID" value="KMS93462"/>
    <property type="gene ID" value="BVRB_031240"/>
</dbReference>
<keyword evidence="3" id="KW-1185">Reference proteome</keyword>
<feature type="non-terminal residue" evidence="2">
    <location>
        <position position="219"/>
    </location>
</feature>
<evidence type="ECO:0000313" key="3">
    <source>
        <dbReference type="Proteomes" id="UP000035740"/>
    </source>
</evidence>